<dbReference type="EMBL" id="CAEZSU010000170">
    <property type="protein sequence ID" value="CAB4559658.1"/>
    <property type="molecule type" value="Genomic_DNA"/>
</dbReference>
<evidence type="ECO:0000256" key="1">
    <source>
        <dbReference type="SAM" id="Phobius"/>
    </source>
</evidence>
<protein>
    <submittedName>
        <fullName evidence="2">Unannotated protein</fullName>
    </submittedName>
</protein>
<proteinExistence type="predicted"/>
<gene>
    <name evidence="2" type="ORF">UFOPK1495_01415</name>
</gene>
<feature type="transmembrane region" description="Helical" evidence="1">
    <location>
        <begin position="93"/>
        <end position="114"/>
    </location>
</feature>
<evidence type="ECO:0000313" key="2">
    <source>
        <dbReference type="EMBL" id="CAB4559658.1"/>
    </source>
</evidence>
<reference evidence="2" key="1">
    <citation type="submission" date="2020-05" db="EMBL/GenBank/DDBJ databases">
        <authorList>
            <person name="Chiriac C."/>
            <person name="Salcher M."/>
            <person name="Ghai R."/>
            <person name="Kavagutti S V."/>
        </authorList>
    </citation>
    <scope>NUCLEOTIDE SEQUENCE</scope>
</reference>
<name>A0A6J6DDV0_9ZZZZ</name>
<organism evidence="2">
    <name type="scientific">freshwater metagenome</name>
    <dbReference type="NCBI Taxonomy" id="449393"/>
    <lineage>
        <taxon>unclassified sequences</taxon>
        <taxon>metagenomes</taxon>
        <taxon>ecological metagenomes</taxon>
    </lineage>
</organism>
<keyword evidence="1" id="KW-0472">Membrane</keyword>
<dbReference type="AlphaFoldDB" id="A0A6J6DDV0"/>
<keyword evidence="1" id="KW-1133">Transmembrane helix</keyword>
<sequence length="120" mass="12943">MTMSTVLPCDRLAELMPDLLDDSGLLSGEEADHVAQCLRCQAEMARFRRLRRTLASLRLRPVPADPGVLIDLLEGLDSAAERRERHRLASRRAASIVGLAAATAAGVGGVLVLATRRRSA</sequence>
<keyword evidence="1" id="KW-0812">Transmembrane</keyword>
<accession>A0A6J6DDV0</accession>